<dbReference type="AlphaFoldDB" id="A0A1S3CN88"/>
<dbReference type="GO" id="GO:0043539">
    <property type="term" value="F:protein serine/threonine kinase activator activity"/>
    <property type="evidence" value="ECO:0007669"/>
    <property type="project" value="InterPro"/>
</dbReference>
<feature type="coiled-coil region" evidence="2">
    <location>
        <begin position="446"/>
        <end position="480"/>
    </location>
</feature>
<name>A0A1S3CN88_CUCME</name>
<dbReference type="Pfam" id="PF00069">
    <property type="entry name" value="Pkinase"/>
    <property type="match status" value="1"/>
</dbReference>
<keyword evidence="2" id="KW-0175">Coiled coil</keyword>
<evidence type="ECO:0000256" key="2">
    <source>
        <dbReference type="SAM" id="Coils"/>
    </source>
</evidence>
<gene>
    <name evidence="6" type="primary">LOC103502862</name>
</gene>
<evidence type="ECO:0000256" key="1">
    <source>
        <dbReference type="ARBA" id="ARBA00008874"/>
    </source>
</evidence>
<dbReference type="KEGG" id="cmo:103502862"/>
<dbReference type="Gene3D" id="1.10.510.10">
    <property type="entry name" value="Transferase(Phosphotransferase) domain 1"/>
    <property type="match status" value="1"/>
</dbReference>
<feature type="region of interest" description="Disordered" evidence="3">
    <location>
        <begin position="355"/>
        <end position="376"/>
    </location>
</feature>
<sequence>MPFPTTSDQYTILTQIGASPNSAVYLAKCDSQDSSTSSTVTVAIKIIETPQIIFDTNLLNTSLTLIDHPNIVRPHCCFFADDNRLWIVMPYMSAGPLQSVLSHSFPRGMPDQFTSILLSQVLQALVYLHRMGFVHKAIKPSNIFFDSQGTVKLSVFDLMISADNKIDRDSSIPYWVPPDDEYSFKSDIWEVGVLAMEVTWGGPPIIDPRILESQVLNISRRFPYELKTETGRRNSGDRRIFGDAVKEFVKTCLLKDRLERPTAASLLDHPFVVKGENANNFLFKSIPKGVIEIDRRFQLEKERIIGIMNNDEGLKNQSEKITKISGWVYNDFLFELEPDGESLGKRVRFGGETIREFEKEEEEEEEEGESSTKVDDTPSLLEIIEKNLMSGGDGSGESSKKKKKKKKIVDQESLVKMLTSVLGNIDAQREMVSMLINHVGYLSEKQSEMSNEIKRLETELKAEKEQYFQLELEYEFLKLKVPDSDDDQKEYPSSSSSSEQINTM</sequence>
<dbReference type="GO" id="GO:0005524">
    <property type="term" value="F:ATP binding"/>
    <property type="evidence" value="ECO:0007669"/>
    <property type="project" value="InterPro"/>
</dbReference>
<evidence type="ECO:0000313" key="6">
    <source>
        <dbReference type="RefSeq" id="XP_008465200.2"/>
    </source>
</evidence>
<dbReference type="PANTHER" id="PTHR48014">
    <property type="entry name" value="SERINE/THREONINE-PROTEIN KINASE FRAY2"/>
    <property type="match status" value="1"/>
</dbReference>
<dbReference type="Proteomes" id="UP001652600">
    <property type="component" value="Chromosome 5"/>
</dbReference>
<keyword evidence="5" id="KW-1185">Reference proteome</keyword>
<dbReference type="SUPFAM" id="SSF56112">
    <property type="entry name" value="Protein kinase-like (PK-like)"/>
    <property type="match status" value="1"/>
</dbReference>
<evidence type="ECO:0000259" key="4">
    <source>
        <dbReference type="PROSITE" id="PS50011"/>
    </source>
</evidence>
<protein>
    <submittedName>
        <fullName evidence="6">Serine/threonine-protein kinase BLUS1-like</fullName>
    </submittedName>
</protein>
<organism evidence="5 6">
    <name type="scientific">Cucumis melo</name>
    <name type="common">Muskmelon</name>
    <dbReference type="NCBI Taxonomy" id="3656"/>
    <lineage>
        <taxon>Eukaryota</taxon>
        <taxon>Viridiplantae</taxon>
        <taxon>Streptophyta</taxon>
        <taxon>Embryophyta</taxon>
        <taxon>Tracheophyta</taxon>
        <taxon>Spermatophyta</taxon>
        <taxon>Magnoliopsida</taxon>
        <taxon>eudicotyledons</taxon>
        <taxon>Gunneridae</taxon>
        <taxon>Pentapetalae</taxon>
        <taxon>rosids</taxon>
        <taxon>fabids</taxon>
        <taxon>Cucurbitales</taxon>
        <taxon>Cucurbitaceae</taxon>
        <taxon>Benincaseae</taxon>
        <taxon>Cucumis</taxon>
    </lineage>
</organism>
<dbReference type="GeneID" id="103502862"/>
<reference evidence="6" key="1">
    <citation type="submission" date="2025-08" db="UniProtKB">
        <authorList>
            <consortium name="RefSeq"/>
        </authorList>
    </citation>
    <scope>IDENTIFICATION</scope>
    <source>
        <tissue evidence="6">Stem</tissue>
    </source>
</reference>
<dbReference type="Gramene" id="MELO3C026784.2.1">
    <property type="protein sequence ID" value="MELO3C026784.2.1"/>
    <property type="gene ID" value="MELO3C026784.2"/>
</dbReference>
<dbReference type="eggNOG" id="KOG0582">
    <property type="taxonomic scope" value="Eukaryota"/>
</dbReference>
<feature type="region of interest" description="Disordered" evidence="3">
    <location>
        <begin position="483"/>
        <end position="504"/>
    </location>
</feature>
<evidence type="ECO:0000313" key="5">
    <source>
        <dbReference type="Proteomes" id="UP001652600"/>
    </source>
</evidence>
<comment type="similarity">
    <text evidence="1">Belongs to the protein kinase superfamily. STE Ser/Thr protein kinase family. STE20 subfamily.</text>
</comment>
<accession>A0A1S3CN88</accession>
<dbReference type="InParanoid" id="A0A1S3CN88"/>
<feature type="domain" description="Protein kinase" evidence="4">
    <location>
        <begin position="10"/>
        <end position="272"/>
    </location>
</feature>
<evidence type="ECO:0000256" key="3">
    <source>
        <dbReference type="SAM" id="MobiDB-lite"/>
    </source>
</evidence>
<feature type="compositionally biased region" description="Acidic residues" evidence="3">
    <location>
        <begin position="359"/>
        <end position="369"/>
    </location>
</feature>
<dbReference type="PROSITE" id="PS50011">
    <property type="entry name" value="PROTEIN_KINASE_DOM"/>
    <property type="match status" value="1"/>
</dbReference>
<dbReference type="InterPro" id="IPR011009">
    <property type="entry name" value="Kinase-like_dom_sf"/>
</dbReference>
<dbReference type="GO" id="GO:0004672">
    <property type="term" value="F:protein kinase activity"/>
    <property type="evidence" value="ECO:0007669"/>
    <property type="project" value="InterPro"/>
</dbReference>
<dbReference type="RefSeq" id="XP_008465200.2">
    <property type="nucleotide sequence ID" value="XM_008466978.3"/>
</dbReference>
<proteinExistence type="inferred from homology"/>
<dbReference type="InterPro" id="IPR000719">
    <property type="entry name" value="Prot_kinase_dom"/>
</dbReference>
<dbReference type="InterPro" id="IPR047173">
    <property type="entry name" value="STRAD_A/B-like"/>
</dbReference>
<dbReference type="PANTHER" id="PTHR48014:SF7">
    <property type="entry name" value="SERINE_THREONINE-PROTEIN KINASE BLUS1"/>
    <property type="match status" value="1"/>
</dbReference>